<dbReference type="Gene3D" id="1.10.238.10">
    <property type="entry name" value="EF-hand"/>
    <property type="match status" value="1"/>
</dbReference>
<dbReference type="RefSeq" id="XP_001582739.1">
    <property type="nucleotide sequence ID" value="XM_001582689.1"/>
</dbReference>
<dbReference type="GO" id="GO:0005509">
    <property type="term" value="F:calcium ion binding"/>
    <property type="evidence" value="ECO:0007669"/>
    <property type="project" value="InterPro"/>
</dbReference>
<gene>
    <name evidence="3" type="ORF">TVAG_237790</name>
</gene>
<organism evidence="3 4">
    <name type="scientific">Trichomonas vaginalis (strain ATCC PRA-98 / G3)</name>
    <dbReference type="NCBI Taxonomy" id="412133"/>
    <lineage>
        <taxon>Eukaryota</taxon>
        <taxon>Metamonada</taxon>
        <taxon>Parabasalia</taxon>
        <taxon>Trichomonadida</taxon>
        <taxon>Trichomonadidae</taxon>
        <taxon>Trichomonas</taxon>
    </lineage>
</organism>
<feature type="domain" description="EF-hand" evidence="2">
    <location>
        <begin position="174"/>
        <end position="209"/>
    </location>
</feature>
<reference evidence="3" key="2">
    <citation type="journal article" date="2007" name="Science">
        <title>Draft genome sequence of the sexually transmitted pathogen Trichomonas vaginalis.</title>
        <authorList>
            <person name="Carlton J.M."/>
            <person name="Hirt R.P."/>
            <person name="Silva J.C."/>
            <person name="Delcher A.L."/>
            <person name="Schatz M."/>
            <person name="Zhao Q."/>
            <person name="Wortman J.R."/>
            <person name="Bidwell S.L."/>
            <person name="Alsmark U.C.M."/>
            <person name="Besteiro S."/>
            <person name="Sicheritz-Ponten T."/>
            <person name="Noel C.J."/>
            <person name="Dacks J.B."/>
            <person name="Foster P.G."/>
            <person name="Simillion C."/>
            <person name="Van de Peer Y."/>
            <person name="Miranda-Saavedra D."/>
            <person name="Barton G.J."/>
            <person name="Westrop G.D."/>
            <person name="Mueller S."/>
            <person name="Dessi D."/>
            <person name="Fiori P.L."/>
            <person name="Ren Q."/>
            <person name="Paulsen I."/>
            <person name="Zhang H."/>
            <person name="Bastida-Corcuera F.D."/>
            <person name="Simoes-Barbosa A."/>
            <person name="Brown M.T."/>
            <person name="Hayes R.D."/>
            <person name="Mukherjee M."/>
            <person name="Okumura C.Y."/>
            <person name="Schneider R."/>
            <person name="Smith A.J."/>
            <person name="Vanacova S."/>
            <person name="Villalvazo M."/>
            <person name="Haas B.J."/>
            <person name="Pertea M."/>
            <person name="Feldblyum T.V."/>
            <person name="Utterback T.R."/>
            <person name="Shu C.L."/>
            <person name="Osoegawa K."/>
            <person name="de Jong P.J."/>
            <person name="Hrdy I."/>
            <person name="Horvathova L."/>
            <person name="Zubacova Z."/>
            <person name="Dolezal P."/>
            <person name="Malik S.B."/>
            <person name="Logsdon J.M. Jr."/>
            <person name="Henze K."/>
            <person name="Gupta A."/>
            <person name="Wang C.C."/>
            <person name="Dunne R.L."/>
            <person name="Upcroft J.A."/>
            <person name="Upcroft P."/>
            <person name="White O."/>
            <person name="Salzberg S.L."/>
            <person name="Tang P."/>
            <person name="Chiu C.-H."/>
            <person name="Lee Y.-S."/>
            <person name="Embley T.M."/>
            <person name="Coombs G.H."/>
            <person name="Mottram J.C."/>
            <person name="Tachezy J."/>
            <person name="Fraser-Liggett C.M."/>
            <person name="Johnson P.J."/>
        </authorList>
    </citation>
    <scope>NUCLEOTIDE SEQUENCE [LARGE SCALE GENOMIC DNA]</scope>
    <source>
        <strain evidence="3">G3</strain>
    </source>
</reference>
<reference evidence="3" key="1">
    <citation type="submission" date="2006-10" db="EMBL/GenBank/DDBJ databases">
        <authorList>
            <person name="Amadeo P."/>
            <person name="Zhao Q."/>
            <person name="Wortman J."/>
            <person name="Fraser-Liggett C."/>
            <person name="Carlton J."/>
        </authorList>
    </citation>
    <scope>NUCLEOTIDE SEQUENCE</scope>
    <source>
        <strain evidence="3">G3</strain>
    </source>
</reference>
<dbReference type="InterPro" id="IPR045198">
    <property type="entry name" value="CNBL1-10"/>
</dbReference>
<name>A2DCX9_TRIV3</name>
<dbReference type="InterPro" id="IPR002048">
    <property type="entry name" value="EF_hand_dom"/>
</dbReference>
<dbReference type="SUPFAM" id="SSF47473">
    <property type="entry name" value="EF-hand"/>
    <property type="match status" value="1"/>
</dbReference>
<dbReference type="InterPro" id="IPR011992">
    <property type="entry name" value="EF-hand-dom_pair"/>
</dbReference>
<dbReference type="VEuPathDB" id="TrichDB:TVAG_237790"/>
<evidence type="ECO:0000313" key="4">
    <source>
        <dbReference type="Proteomes" id="UP000001542"/>
    </source>
</evidence>
<dbReference type="EMBL" id="DS113188">
    <property type="protein sequence ID" value="EAY21753.1"/>
    <property type="molecule type" value="Genomic_DNA"/>
</dbReference>
<dbReference type="PANTHER" id="PTHR23056:SF110">
    <property type="entry name" value="CALMODULIN"/>
    <property type="match status" value="1"/>
</dbReference>
<dbReference type="VEuPathDB" id="TrichDB:TVAGG3_0606410"/>
<accession>A2DCX9</accession>
<proteinExistence type="predicted"/>
<protein>
    <recommendedName>
        <fullName evidence="2">EF-hand domain-containing protein</fullName>
    </recommendedName>
</protein>
<dbReference type="PANTHER" id="PTHR23056">
    <property type="entry name" value="CALCINEURIN B"/>
    <property type="match status" value="1"/>
</dbReference>
<evidence type="ECO:0000256" key="1">
    <source>
        <dbReference type="ARBA" id="ARBA00022737"/>
    </source>
</evidence>
<dbReference type="GO" id="GO:0019722">
    <property type="term" value="P:calcium-mediated signaling"/>
    <property type="evidence" value="ECO:0007669"/>
    <property type="project" value="InterPro"/>
</dbReference>
<dbReference type="AlphaFoldDB" id="A2DCX9"/>
<evidence type="ECO:0000313" key="3">
    <source>
        <dbReference type="EMBL" id="EAY21753.1"/>
    </source>
</evidence>
<dbReference type="Proteomes" id="UP000001542">
    <property type="component" value="Unassembled WGS sequence"/>
</dbReference>
<evidence type="ECO:0000259" key="2">
    <source>
        <dbReference type="PROSITE" id="PS50222"/>
    </source>
</evidence>
<keyword evidence="1" id="KW-0677">Repeat</keyword>
<dbReference type="GO" id="GO:0019900">
    <property type="term" value="F:kinase binding"/>
    <property type="evidence" value="ECO:0007669"/>
    <property type="project" value="InterPro"/>
</dbReference>
<sequence>MGAGASRNREFNDSSIKKLAEEKLVVDAKFTIKQINALKTVYFRLRDLINEKSVLTTEDFSEILGLGSPEIARLVFNFYKKKDKNLNPTITVPKFDMFEERYNNILVRSGEGLPQFSAFVLTIAHLCTKDPEESINVCFELYSRDGVMYQDQFVEIIKASVTKSSLMPNFPNAKIEKLSNQLFDEYNNDGNLQLDRDEFRALVHNAPGIIDSIQPNIAALNDPDSIN</sequence>
<dbReference type="KEGG" id="tva:5467305"/>
<dbReference type="InParanoid" id="A2DCX9"/>
<dbReference type="PROSITE" id="PS50222">
    <property type="entry name" value="EF_HAND_2"/>
    <property type="match status" value="1"/>
</dbReference>
<keyword evidence="4" id="KW-1185">Reference proteome</keyword>